<evidence type="ECO:0000313" key="1">
    <source>
        <dbReference type="EMBL" id="UNP27656.1"/>
    </source>
</evidence>
<name>A0ABY3X879_9GAMM</name>
<proteinExistence type="predicted"/>
<protein>
    <submittedName>
        <fullName evidence="1">Folate-binding protein YgfZ</fullName>
    </submittedName>
</protein>
<evidence type="ECO:0000313" key="2">
    <source>
        <dbReference type="Proteomes" id="UP000829194"/>
    </source>
</evidence>
<dbReference type="RefSeq" id="WP_057943352.1">
    <property type="nucleotide sequence ID" value="NZ_CP011131.1"/>
</dbReference>
<dbReference type="PANTHER" id="PTHR22602:SF0">
    <property type="entry name" value="TRANSFERASE CAF17, MITOCHONDRIAL-RELATED"/>
    <property type="match status" value="1"/>
</dbReference>
<sequence>MPDNPQALPGRAFALSGQYLIALEGRDAAAFAQAQFMNDVKSLADGHWQWNGWLTPKGRVIALFALLRLSEQKVWLLLPDADAAAMAQSLKRFVFRSKVAIDLREDWVIEGRHSAPEHANRAKIGGDEASGLELDFSGDGGARSLRIVPAGAKAEEDAAALARWTLADLRHGLPRLPASQAEQWTPQQLSLERLSAFSVKKGCYPGQEIVARTHFLGKAKRGLVLFESPAEVAAGAEVRGEAAVLGSVASTADAEAMHLALAVLPLDRPEGPASIDGHAVIEQTLLAGLER</sequence>
<dbReference type="PIRSF" id="PIRSF006487">
    <property type="entry name" value="GcvT"/>
    <property type="match status" value="1"/>
</dbReference>
<dbReference type="PANTHER" id="PTHR22602">
    <property type="entry name" value="TRANSFERASE CAF17, MITOCHONDRIAL-RELATED"/>
    <property type="match status" value="1"/>
</dbReference>
<dbReference type="Gene3D" id="2.40.30.160">
    <property type="match status" value="1"/>
</dbReference>
<dbReference type="EMBL" id="CP093547">
    <property type="protein sequence ID" value="UNP27656.1"/>
    <property type="molecule type" value="Genomic_DNA"/>
</dbReference>
<dbReference type="NCBIfam" id="TIGR03317">
    <property type="entry name" value="ygfZ_signature"/>
    <property type="match status" value="1"/>
</dbReference>
<dbReference type="Gene3D" id="3.30.70.1400">
    <property type="entry name" value="Aminomethyltransferase beta-barrel domains"/>
    <property type="match status" value="1"/>
</dbReference>
<dbReference type="InterPro" id="IPR017703">
    <property type="entry name" value="YgfZ/GCV_T_CS"/>
</dbReference>
<dbReference type="SUPFAM" id="SSF103025">
    <property type="entry name" value="Folate-binding domain"/>
    <property type="match status" value="1"/>
</dbReference>
<organism evidence="1 2">
    <name type="scientific">Lysobacter gummosus</name>
    <dbReference type="NCBI Taxonomy" id="262324"/>
    <lineage>
        <taxon>Bacteria</taxon>
        <taxon>Pseudomonadati</taxon>
        <taxon>Pseudomonadota</taxon>
        <taxon>Gammaproteobacteria</taxon>
        <taxon>Lysobacterales</taxon>
        <taxon>Lysobacteraceae</taxon>
        <taxon>Lysobacter</taxon>
    </lineage>
</organism>
<keyword evidence="2" id="KW-1185">Reference proteome</keyword>
<dbReference type="Proteomes" id="UP000829194">
    <property type="component" value="Chromosome"/>
</dbReference>
<reference evidence="1 2" key="1">
    <citation type="submission" date="2022-03" db="EMBL/GenBank/DDBJ databases">
        <title>Complete genome sequence of Lysobacter capsici VKM B-2533 and Lysobacter gummosus 10.1.1, promising sources of lytic agents.</title>
        <authorList>
            <person name="Tarlachkov S.V."/>
            <person name="Kudryakova I.V."/>
            <person name="Afoshin A.S."/>
            <person name="Leontyevskaya E.A."/>
            <person name="Leontyevskaya N.V."/>
        </authorList>
    </citation>
    <scope>NUCLEOTIDE SEQUENCE [LARGE SCALE GENOMIC DNA]</scope>
    <source>
        <strain evidence="1 2">10.1.1</strain>
    </source>
</reference>
<accession>A0ABY3X879</accession>
<gene>
    <name evidence="1" type="ORF">MOV92_14130</name>
</gene>
<dbReference type="InterPro" id="IPR045179">
    <property type="entry name" value="YgfZ/GcvT"/>
</dbReference>